<feature type="zinc finger region" description="C3H1-type" evidence="6">
    <location>
        <begin position="2"/>
        <end position="29"/>
    </location>
</feature>
<evidence type="ECO:0000256" key="1">
    <source>
        <dbReference type="ARBA" id="ARBA00004123"/>
    </source>
</evidence>
<evidence type="ECO:0000256" key="4">
    <source>
        <dbReference type="ARBA" id="ARBA00022833"/>
    </source>
</evidence>
<feature type="domain" description="C3H1-type" evidence="8">
    <location>
        <begin position="2"/>
        <end position="29"/>
    </location>
</feature>
<dbReference type="InterPro" id="IPR041367">
    <property type="entry name" value="Znf-CCCH_4"/>
</dbReference>
<dbReference type="Pfam" id="PF18044">
    <property type="entry name" value="zf-CCCH_4"/>
    <property type="match status" value="1"/>
</dbReference>
<feature type="compositionally biased region" description="Low complexity" evidence="7">
    <location>
        <begin position="284"/>
        <end position="304"/>
    </location>
</feature>
<evidence type="ECO:0000256" key="3">
    <source>
        <dbReference type="ARBA" id="ARBA00022771"/>
    </source>
</evidence>
<comment type="caution">
    <text evidence="9">The sequence shown here is derived from an EMBL/GenBank/DDBJ whole genome shotgun (WGS) entry which is preliminary data.</text>
</comment>
<keyword evidence="3 6" id="KW-0863">Zinc-finger</keyword>
<dbReference type="GO" id="GO:0008270">
    <property type="term" value="F:zinc ion binding"/>
    <property type="evidence" value="ECO:0007669"/>
    <property type="project" value="UniProtKB-KW"/>
</dbReference>
<evidence type="ECO:0000259" key="8">
    <source>
        <dbReference type="PROSITE" id="PS50103"/>
    </source>
</evidence>
<evidence type="ECO:0000313" key="9">
    <source>
        <dbReference type="EMBL" id="KAH6821422.1"/>
    </source>
</evidence>
<dbReference type="PROSITE" id="PS50103">
    <property type="entry name" value="ZF_C3H1"/>
    <property type="match status" value="1"/>
</dbReference>
<gene>
    <name evidence="9" type="ORF">C2S53_006253</name>
</gene>
<keyword evidence="10" id="KW-1185">Reference proteome</keyword>
<sequence>MPPKNEICRYFQSGSCRYGPRCKFFHPTSQQTQTNPFGVGAQTGTSIQRTNQQQQMPNPFGFGVQTNAHSRGGDGFGSKPNKQFENKWSRFSPINNSSASASRPSDNQSQAANHKCTDPESCKRMIQEDLENEKPNWKLTCYGHSRNGPCDIVGDISYDELRALAYDDYKHGKSLQSIVERERNMLNSKLIEFQNLVQKPYTVSSAPTPSSQSLFAGGSTNTPIINGFSPQVSSFSQLSGSLNTRSAAAVPNYSFGQQSSAFQNNNHPSSLFQMNNSPINGPGTFSNQPQQSTQSPFSFGTTTSNNGAISSQQNPFSTFAISSQTGNGADKQLNFFANEPIPASSAIEQSTTSIQLSDTIPKQNVDGRVWEKAEWKWNVGEIPEEAPPDIYIR</sequence>
<dbReference type="EMBL" id="SDAM02002107">
    <property type="protein sequence ID" value="KAH6821422.1"/>
    <property type="molecule type" value="Genomic_DNA"/>
</dbReference>
<evidence type="ECO:0000256" key="7">
    <source>
        <dbReference type="SAM" id="MobiDB-lite"/>
    </source>
</evidence>
<dbReference type="GO" id="GO:0005634">
    <property type="term" value="C:nucleus"/>
    <property type="evidence" value="ECO:0007669"/>
    <property type="project" value="UniProtKB-SubCell"/>
</dbReference>
<dbReference type="PANTHER" id="PTHR46527:SF1">
    <property type="entry name" value="NUCLEOPORIN NUP42"/>
    <property type="match status" value="1"/>
</dbReference>
<dbReference type="PANTHER" id="PTHR46527">
    <property type="entry name" value="NUCLEOPORIN-LIKE PROTEIN 2"/>
    <property type="match status" value="1"/>
</dbReference>
<protein>
    <recommendedName>
        <fullName evidence="8">C3H1-type domain-containing protein</fullName>
    </recommendedName>
</protein>
<keyword evidence="5" id="KW-0539">Nucleus</keyword>
<evidence type="ECO:0000256" key="5">
    <source>
        <dbReference type="ARBA" id="ARBA00023242"/>
    </source>
</evidence>
<feature type="region of interest" description="Disordered" evidence="7">
    <location>
        <begin position="91"/>
        <end position="120"/>
    </location>
</feature>
<evidence type="ECO:0000256" key="6">
    <source>
        <dbReference type="PROSITE-ProRule" id="PRU00723"/>
    </source>
</evidence>
<keyword evidence="2 6" id="KW-0479">Metal-binding</keyword>
<accession>A0AAD4IU67</accession>
<feature type="compositionally biased region" description="Polar residues" evidence="7">
    <location>
        <begin position="260"/>
        <end position="279"/>
    </location>
</feature>
<reference evidence="9 10" key="1">
    <citation type="journal article" date="2021" name="Nat. Commun.">
        <title>Incipient diploidization of the medicinal plant Perilla within 10,000 years.</title>
        <authorList>
            <person name="Zhang Y."/>
            <person name="Shen Q."/>
            <person name="Leng L."/>
            <person name="Zhang D."/>
            <person name="Chen S."/>
            <person name="Shi Y."/>
            <person name="Ning Z."/>
            <person name="Chen S."/>
        </authorList>
    </citation>
    <scope>NUCLEOTIDE SEQUENCE [LARGE SCALE GENOMIC DNA]</scope>
    <source>
        <strain evidence="10">cv. PC099</strain>
    </source>
</reference>
<keyword evidence="4 6" id="KW-0862">Zinc</keyword>
<dbReference type="Proteomes" id="UP001190926">
    <property type="component" value="Unassembled WGS sequence"/>
</dbReference>
<dbReference type="InterPro" id="IPR036855">
    <property type="entry name" value="Znf_CCCH_sf"/>
</dbReference>
<dbReference type="Gene3D" id="4.10.1000.10">
    <property type="entry name" value="Zinc finger, CCCH-type"/>
    <property type="match status" value="1"/>
</dbReference>
<organism evidence="9 10">
    <name type="scientific">Perilla frutescens var. hirtella</name>
    <name type="common">Perilla citriodora</name>
    <name type="synonym">Perilla setoyensis</name>
    <dbReference type="NCBI Taxonomy" id="608512"/>
    <lineage>
        <taxon>Eukaryota</taxon>
        <taxon>Viridiplantae</taxon>
        <taxon>Streptophyta</taxon>
        <taxon>Embryophyta</taxon>
        <taxon>Tracheophyta</taxon>
        <taxon>Spermatophyta</taxon>
        <taxon>Magnoliopsida</taxon>
        <taxon>eudicotyledons</taxon>
        <taxon>Gunneridae</taxon>
        <taxon>Pentapetalae</taxon>
        <taxon>asterids</taxon>
        <taxon>lamiids</taxon>
        <taxon>Lamiales</taxon>
        <taxon>Lamiaceae</taxon>
        <taxon>Nepetoideae</taxon>
        <taxon>Elsholtzieae</taxon>
        <taxon>Perilla</taxon>
    </lineage>
</organism>
<feature type="compositionally biased region" description="Polar residues" evidence="7">
    <location>
        <begin position="92"/>
        <end position="112"/>
    </location>
</feature>
<dbReference type="SMART" id="SM00356">
    <property type="entry name" value="ZnF_C3H1"/>
    <property type="match status" value="1"/>
</dbReference>
<evidence type="ECO:0000313" key="10">
    <source>
        <dbReference type="Proteomes" id="UP001190926"/>
    </source>
</evidence>
<dbReference type="SUPFAM" id="SSF90229">
    <property type="entry name" value="CCCH zinc finger"/>
    <property type="match status" value="1"/>
</dbReference>
<proteinExistence type="predicted"/>
<feature type="region of interest" description="Disordered" evidence="7">
    <location>
        <begin position="260"/>
        <end position="312"/>
    </location>
</feature>
<name>A0AAD4IU67_PERFH</name>
<dbReference type="InterPro" id="IPR000571">
    <property type="entry name" value="Znf_CCCH"/>
</dbReference>
<dbReference type="AlphaFoldDB" id="A0AAD4IU67"/>
<comment type="subcellular location">
    <subcellularLocation>
        <location evidence="1">Nucleus</location>
    </subcellularLocation>
</comment>
<dbReference type="InterPro" id="IPR051767">
    <property type="entry name" value="Nucleoporin_NUP42"/>
</dbReference>
<evidence type="ECO:0000256" key="2">
    <source>
        <dbReference type="ARBA" id="ARBA00022723"/>
    </source>
</evidence>